<dbReference type="GO" id="GO:0005886">
    <property type="term" value="C:plasma membrane"/>
    <property type="evidence" value="ECO:0007669"/>
    <property type="project" value="UniProtKB-SubCell"/>
</dbReference>
<dbReference type="Gene3D" id="1.10.3720.10">
    <property type="entry name" value="MetI-like"/>
    <property type="match status" value="1"/>
</dbReference>
<feature type="transmembrane region" description="Helical" evidence="7">
    <location>
        <begin position="272"/>
        <end position="298"/>
    </location>
</feature>
<keyword evidence="3" id="KW-1003">Cell membrane</keyword>
<evidence type="ECO:0000256" key="4">
    <source>
        <dbReference type="ARBA" id="ARBA00022692"/>
    </source>
</evidence>
<evidence type="ECO:0000259" key="8">
    <source>
        <dbReference type="PROSITE" id="PS50928"/>
    </source>
</evidence>
<evidence type="ECO:0000256" key="6">
    <source>
        <dbReference type="ARBA" id="ARBA00023136"/>
    </source>
</evidence>
<dbReference type="SUPFAM" id="SSF161098">
    <property type="entry name" value="MetI-like"/>
    <property type="match status" value="1"/>
</dbReference>
<dbReference type="PANTHER" id="PTHR30465:SF74">
    <property type="entry name" value="OLIGOPEPTIDE TRANSPORT SYSTEM PERMEASE PROTEIN OPPB"/>
    <property type="match status" value="1"/>
</dbReference>
<feature type="transmembrane region" description="Helical" evidence="7">
    <location>
        <begin position="9"/>
        <end position="30"/>
    </location>
</feature>
<dbReference type="Pfam" id="PF00528">
    <property type="entry name" value="BPD_transp_1"/>
    <property type="match status" value="1"/>
</dbReference>
<dbReference type="InterPro" id="IPR000515">
    <property type="entry name" value="MetI-like"/>
</dbReference>
<keyword evidence="6 7" id="KW-0472">Membrane</keyword>
<dbReference type="AlphaFoldDB" id="A0A933GKF2"/>
<keyword evidence="5 7" id="KW-1133">Transmembrane helix</keyword>
<feature type="transmembrane region" description="Helical" evidence="7">
    <location>
        <begin position="130"/>
        <end position="156"/>
    </location>
</feature>
<dbReference type="PANTHER" id="PTHR30465">
    <property type="entry name" value="INNER MEMBRANE ABC TRANSPORTER"/>
    <property type="match status" value="1"/>
</dbReference>
<dbReference type="Pfam" id="PF19300">
    <property type="entry name" value="BPD_transp_1_N"/>
    <property type="match status" value="1"/>
</dbReference>
<reference evidence="9" key="1">
    <citation type="submission" date="2020-07" db="EMBL/GenBank/DDBJ databases">
        <title>Huge and variable diversity of episymbiotic CPR bacteria and DPANN archaea in groundwater ecosystems.</title>
        <authorList>
            <person name="He C.Y."/>
            <person name="Keren R."/>
            <person name="Whittaker M."/>
            <person name="Farag I.F."/>
            <person name="Doudna J."/>
            <person name="Cate J.H.D."/>
            <person name="Banfield J.F."/>
        </authorList>
    </citation>
    <scope>NUCLEOTIDE SEQUENCE</scope>
    <source>
        <strain evidence="9">NC_groundwater_1482_Ag_S-0.65um_47_24</strain>
    </source>
</reference>
<evidence type="ECO:0000313" key="10">
    <source>
        <dbReference type="Proteomes" id="UP000772181"/>
    </source>
</evidence>
<comment type="similarity">
    <text evidence="7">Belongs to the binding-protein-dependent transport system permease family.</text>
</comment>
<keyword evidence="2 7" id="KW-0813">Transport</keyword>
<dbReference type="CDD" id="cd06261">
    <property type="entry name" value="TM_PBP2"/>
    <property type="match status" value="1"/>
</dbReference>
<sequence length="314" mass="35065">MVIFIFRRFIGGVVAIFLIVTVTFIIMHLVPGGPFDVEKTLPPKIKANVEAKFGLDKPLFLQYLLFLKGLSTGTFGPSYKYLGRDVRDILLETFPVSARLGFMALCFAVFFGILAGLLSAMKRGSLWDHFWMIFTTMGISSPSFVIAALLIMLLSFQLGWFPPALWEGWRYTILPALTLGWVPAAYIAMLTRSSMLEIMGKEFVMAARAKGLSEFRIVIKHIFKNSLIPVVTIMGPLLAALVTGSFVVEQIFSIPGMGKFFITAVTNRDYPLIMGTTIVYALILVIANFLVDISYALLDPRIKLLATETRRARR</sequence>
<feature type="transmembrane region" description="Helical" evidence="7">
    <location>
        <begin position="100"/>
        <end position="118"/>
    </location>
</feature>
<keyword evidence="4 7" id="KW-0812">Transmembrane</keyword>
<dbReference type="InterPro" id="IPR035906">
    <property type="entry name" value="MetI-like_sf"/>
</dbReference>
<dbReference type="PROSITE" id="PS50928">
    <property type="entry name" value="ABC_TM1"/>
    <property type="match status" value="1"/>
</dbReference>
<feature type="domain" description="ABC transmembrane type-1" evidence="8">
    <location>
        <begin position="94"/>
        <end position="291"/>
    </location>
</feature>
<organism evidence="9 10">
    <name type="scientific">Tectimicrobiota bacterium</name>
    <dbReference type="NCBI Taxonomy" id="2528274"/>
    <lineage>
        <taxon>Bacteria</taxon>
        <taxon>Pseudomonadati</taxon>
        <taxon>Nitrospinota/Tectimicrobiota group</taxon>
        <taxon>Candidatus Tectimicrobiota</taxon>
    </lineage>
</organism>
<evidence type="ECO:0000256" key="1">
    <source>
        <dbReference type="ARBA" id="ARBA00004651"/>
    </source>
</evidence>
<feature type="transmembrane region" description="Helical" evidence="7">
    <location>
        <begin position="226"/>
        <end position="252"/>
    </location>
</feature>
<dbReference type="EMBL" id="JACQWF010000057">
    <property type="protein sequence ID" value="MBI4594983.1"/>
    <property type="molecule type" value="Genomic_DNA"/>
</dbReference>
<gene>
    <name evidence="9" type="ORF">HY730_01225</name>
</gene>
<dbReference type="InterPro" id="IPR045621">
    <property type="entry name" value="BPD_transp_1_N"/>
</dbReference>
<evidence type="ECO:0000313" key="9">
    <source>
        <dbReference type="EMBL" id="MBI4594983.1"/>
    </source>
</evidence>
<dbReference type="Proteomes" id="UP000772181">
    <property type="component" value="Unassembled WGS sequence"/>
</dbReference>
<evidence type="ECO:0000256" key="2">
    <source>
        <dbReference type="ARBA" id="ARBA00022448"/>
    </source>
</evidence>
<dbReference type="GO" id="GO:0055085">
    <property type="term" value="P:transmembrane transport"/>
    <property type="evidence" value="ECO:0007669"/>
    <property type="project" value="InterPro"/>
</dbReference>
<evidence type="ECO:0000256" key="3">
    <source>
        <dbReference type="ARBA" id="ARBA00022475"/>
    </source>
</evidence>
<feature type="transmembrane region" description="Helical" evidence="7">
    <location>
        <begin position="168"/>
        <end position="189"/>
    </location>
</feature>
<comment type="caution">
    <text evidence="9">The sequence shown here is derived from an EMBL/GenBank/DDBJ whole genome shotgun (WGS) entry which is preliminary data.</text>
</comment>
<name>A0A933GKF2_UNCTE</name>
<accession>A0A933GKF2</accession>
<evidence type="ECO:0000256" key="5">
    <source>
        <dbReference type="ARBA" id="ARBA00022989"/>
    </source>
</evidence>
<evidence type="ECO:0000256" key="7">
    <source>
        <dbReference type="RuleBase" id="RU363032"/>
    </source>
</evidence>
<comment type="subcellular location">
    <subcellularLocation>
        <location evidence="1 7">Cell membrane</location>
        <topology evidence="1 7">Multi-pass membrane protein</topology>
    </subcellularLocation>
</comment>
<proteinExistence type="inferred from homology"/>
<protein>
    <submittedName>
        <fullName evidence="9">ABC transporter permease</fullName>
    </submittedName>
</protein>